<organism evidence="5 6">
    <name type="scientific">Escallonia herrerae</name>
    <dbReference type="NCBI Taxonomy" id="1293975"/>
    <lineage>
        <taxon>Eukaryota</taxon>
        <taxon>Viridiplantae</taxon>
        <taxon>Streptophyta</taxon>
        <taxon>Embryophyta</taxon>
        <taxon>Tracheophyta</taxon>
        <taxon>Spermatophyta</taxon>
        <taxon>Magnoliopsida</taxon>
        <taxon>eudicotyledons</taxon>
        <taxon>Gunneridae</taxon>
        <taxon>Pentapetalae</taxon>
        <taxon>asterids</taxon>
        <taxon>campanulids</taxon>
        <taxon>Escalloniales</taxon>
        <taxon>Escalloniaceae</taxon>
        <taxon>Escallonia</taxon>
    </lineage>
</organism>
<comment type="caution">
    <text evidence="5">The sequence shown here is derived from an EMBL/GenBank/DDBJ whole genome shotgun (WGS) entry which is preliminary data.</text>
</comment>
<evidence type="ECO:0000313" key="6">
    <source>
        <dbReference type="Proteomes" id="UP001188597"/>
    </source>
</evidence>
<dbReference type="AlphaFoldDB" id="A0AA89B2L4"/>
<name>A0AA89B2L4_9ASTE</name>
<dbReference type="GO" id="GO:0009820">
    <property type="term" value="P:alkaloid metabolic process"/>
    <property type="evidence" value="ECO:0007669"/>
    <property type="project" value="UniProtKB-KW"/>
</dbReference>
<comment type="similarity">
    <text evidence="1">Belongs to the methyltransferase superfamily.</text>
</comment>
<sequence>HLWPEIRASDQKPAKRRSQKMTEAYGEAWYWDKRYEREAAEGGAPFDWYQKYQSLAPLLRLYVPPHHRVLVVGCGNSAFSEGMVDDGYRDVVNVDISSVVIEAMQKKYFGNPHLKLDPGVGTACCHFRDFLADMRMDVRDMSAFQKGSFNAVVDKGTLDSLLCGHNSRENAAKMLEEVGRYVKVLKDKGIYILVFYLTLLSPHPDQLSASSYYMPLSTFKYSADNIRCSKLSTAFIERISFVDNKTACDRSCINYRAAIRHCSYTGFEVLHLMGLSLHAEKLRLEERSERQTRELTSPISLDGCGSSVEKLLGKNSDVHYIYVCIKDDSQVTGLRRESAIEGNAEHESAI</sequence>
<dbReference type="InterPro" id="IPR029063">
    <property type="entry name" value="SAM-dependent_MTases_sf"/>
</dbReference>
<evidence type="ECO:0000256" key="1">
    <source>
        <dbReference type="ARBA" id="ARBA00008361"/>
    </source>
</evidence>
<dbReference type="Proteomes" id="UP001188597">
    <property type="component" value="Unassembled WGS sequence"/>
</dbReference>
<dbReference type="InterPro" id="IPR051419">
    <property type="entry name" value="Lys/N-term_MeTrsfase_sf"/>
</dbReference>
<keyword evidence="3" id="KW-0808">Transferase</keyword>
<dbReference type="GO" id="GO:0008757">
    <property type="term" value="F:S-adenosylmethionine-dependent methyltransferase activity"/>
    <property type="evidence" value="ECO:0007669"/>
    <property type="project" value="InterPro"/>
</dbReference>
<proteinExistence type="inferred from homology"/>
<keyword evidence="6" id="KW-1185">Reference proteome</keyword>
<dbReference type="CDD" id="cd02440">
    <property type="entry name" value="AdoMet_MTases"/>
    <property type="match status" value="1"/>
</dbReference>
<evidence type="ECO:0000313" key="5">
    <source>
        <dbReference type="EMBL" id="KAK3025335.1"/>
    </source>
</evidence>
<dbReference type="EMBL" id="JAVXUP010000554">
    <property type="protein sequence ID" value="KAK3025335.1"/>
    <property type="molecule type" value="Genomic_DNA"/>
</dbReference>
<keyword evidence="2" id="KW-0489">Methyltransferase</keyword>
<dbReference type="SUPFAM" id="SSF53335">
    <property type="entry name" value="S-adenosyl-L-methionine-dependent methyltransferases"/>
    <property type="match status" value="1"/>
</dbReference>
<dbReference type="Gene3D" id="3.40.50.150">
    <property type="entry name" value="Vaccinia Virus protein VP39"/>
    <property type="match status" value="1"/>
</dbReference>
<dbReference type="InterPro" id="IPR013216">
    <property type="entry name" value="Methyltransf_11"/>
</dbReference>
<dbReference type="PANTHER" id="PTHR12176">
    <property type="entry name" value="SAM-DEPENDENT METHYLTRANSFERASE SUPERFAMILY PROTEIN"/>
    <property type="match status" value="1"/>
</dbReference>
<gene>
    <name evidence="5" type="ORF">RJ639_043844</name>
</gene>
<evidence type="ECO:0000256" key="2">
    <source>
        <dbReference type="ARBA" id="ARBA00022603"/>
    </source>
</evidence>
<evidence type="ECO:0000256" key="3">
    <source>
        <dbReference type="ARBA" id="ARBA00022679"/>
    </source>
</evidence>
<reference evidence="5" key="1">
    <citation type="submission" date="2022-12" db="EMBL/GenBank/DDBJ databases">
        <title>Draft genome assemblies for two species of Escallonia (Escalloniales).</title>
        <authorList>
            <person name="Chanderbali A."/>
            <person name="Dervinis C."/>
            <person name="Anghel I."/>
            <person name="Soltis D."/>
            <person name="Soltis P."/>
            <person name="Zapata F."/>
        </authorList>
    </citation>
    <scope>NUCLEOTIDE SEQUENCE</scope>
    <source>
        <strain evidence="5">UCBG64.0493</strain>
        <tissue evidence="5">Leaf</tissue>
    </source>
</reference>
<evidence type="ECO:0000259" key="4">
    <source>
        <dbReference type="Pfam" id="PF08241"/>
    </source>
</evidence>
<feature type="domain" description="Methyltransferase type 11" evidence="4">
    <location>
        <begin position="70"/>
        <end position="191"/>
    </location>
</feature>
<dbReference type="PANTHER" id="PTHR12176:SF79">
    <property type="entry name" value="METHYLTRANSFERASE TYPE 11 DOMAIN-CONTAINING PROTEIN"/>
    <property type="match status" value="1"/>
</dbReference>
<protein>
    <recommendedName>
        <fullName evidence="4">Methyltransferase type 11 domain-containing protein</fullName>
    </recommendedName>
</protein>
<dbReference type="GO" id="GO:0032259">
    <property type="term" value="P:methylation"/>
    <property type="evidence" value="ECO:0007669"/>
    <property type="project" value="UniProtKB-KW"/>
</dbReference>
<accession>A0AA89B2L4</accession>
<feature type="non-terminal residue" evidence="5">
    <location>
        <position position="1"/>
    </location>
</feature>
<dbReference type="Pfam" id="PF08241">
    <property type="entry name" value="Methyltransf_11"/>
    <property type="match status" value="1"/>
</dbReference>